<evidence type="ECO:0000313" key="3">
    <source>
        <dbReference type="EMBL" id="KOX90372.1"/>
    </source>
</evidence>
<proteinExistence type="predicted"/>
<organism evidence="3 4">
    <name type="scientific">Thermus aquaticus</name>
    <dbReference type="NCBI Taxonomy" id="271"/>
    <lineage>
        <taxon>Bacteria</taxon>
        <taxon>Thermotogati</taxon>
        <taxon>Deinococcota</taxon>
        <taxon>Deinococci</taxon>
        <taxon>Thermales</taxon>
        <taxon>Thermaceae</taxon>
        <taxon>Thermus</taxon>
    </lineage>
</organism>
<comment type="subcellular location">
    <subcellularLocation>
        <location evidence="1">Cell outer membrane</location>
    </subcellularLocation>
</comment>
<evidence type="ECO:0008006" key="5">
    <source>
        <dbReference type="Google" id="ProtNLM"/>
    </source>
</evidence>
<evidence type="ECO:0000256" key="2">
    <source>
        <dbReference type="ARBA" id="ARBA00023237"/>
    </source>
</evidence>
<protein>
    <recommendedName>
        <fullName evidence="5">Type II secretion system protein I</fullName>
    </recommendedName>
</protein>
<evidence type="ECO:0000313" key="4">
    <source>
        <dbReference type="Proteomes" id="UP000037685"/>
    </source>
</evidence>
<gene>
    <name evidence="3" type="ORF">BVI061214_01562</name>
</gene>
<dbReference type="Proteomes" id="UP000037685">
    <property type="component" value="Unassembled WGS sequence"/>
</dbReference>
<keyword evidence="2" id="KW-0472">Membrane</keyword>
<dbReference type="InterPro" id="IPR012902">
    <property type="entry name" value="N_methyl_site"/>
</dbReference>
<dbReference type="NCBIfam" id="TIGR02532">
    <property type="entry name" value="IV_pilin_GFxxxE"/>
    <property type="match status" value="1"/>
</dbReference>
<accession>A0A0M9AEM9</accession>
<reference evidence="3 4" key="1">
    <citation type="submission" date="2015-07" db="EMBL/GenBank/DDBJ databases">
        <authorList>
            <person name="Noorani M."/>
        </authorList>
    </citation>
    <scope>NUCLEOTIDE SEQUENCE [LARGE SCALE GENOMIC DNA]</scope>
    <source>
        <strain evidence="4">ATCC 25104 / DSM 625 / JCM 10724 / NBRC 103206 / NCIMB 11243 / YT-1</strain>
    </source>
</reference>
<dbReference type="GO" id="GO:0009279">
    <property type="term" value="C:cell outer membrane"/>
    <property type="evidence" value="ECO:0007669"/>
    <property type="project" value="UniProtKB-SubCell"/>
</dbReference>
<sequence length="123" mass="13606">MRKGLTLVEVLVALAILALLGPILGGFITYLQVNTRSEVRSAAVTVAQETLEGLRLLNPQSLPSQGCSERAVTRSGRSFKVETCYCQNRRLCGRGARHITVQVFLGNEDQPVYRVETVFTQLR</sequence>
<keyword evidence="2" id="KW-0998">Cell outer membrane</keyword>
<evidence type="ECO:0000256" key="1">
    <source>
        <dbReference type="ARBA" id="ARBA00004442"/>
    </source>
</evidence>
<dbReference type="EMBL" id="LHCI01000106">
    <property type="protein sequence ID" value="KOX90372.1"/>
    <property type="molecule type" value="Genomic_DNA"/>
</dbReference>
<comment type="caution">
    <text evidence="3">The sequence shown here is derived from an EMBL/GenBank/DDBJ whole genome shotgun (WGS) entry which is preliminary data.</text>
</comment>
<dbReference type="PATRIC" id="fig|271.14.peg.1637"/>
<dbReference type="AlphaFoldDB" id="A0A0M9AEM9"/>
<dbReference type="Pfam" id="PF07963">
    <property type="entry name" value="N_methyl"/>
    <property type="match status" value="1"/>
</dbReference>
<name>A0A0M9AEM9_THEAQ</name>